<evidence type="ECO:0000259" key="2">
    <source>
        <dbReference type="Pfam" id="PF00156"/>
    </source>
</evidence>
<dbReference type="PANTHER" id="PTHR47505:SF1">
    <property type="entry name" value="DNA UTILIZATION PROTEIN YHGH"/>
    <property type="match status" value="1"/>
</dbReference>
<dbReference type="EMBL" id="RXOE01000003">
    <property type="protein sequence ID" value="RTQ34031.1"/>
    <property type="molecule type" value="Genomic_DNA"/>
</dbReference>
<dbReference type="OrthoDB" id="9793412at2"/>
<gene>
    <name evidence="3" type="ORF">EJP69_16095</name>
</gene>
<name>A0A3S0J860_9BURK</name>
<evidence type="ECO:0000313" key="4">
    <source>
        <dbReference type="Proteomes" id="UP000267418"/>
    </source>
</evidence>
<dbReference type="Proteomes" id="UP000267418">
    <property type="component" value="Unassembled WGS sequence"/>
</dbReference>
<dbReference type="PANTHER" id="PTHR47505">
    <property type="entry name" value="DNA UTILIZATION PROTEIN YHGH"/>
    <property type="match status" value="1"/>
</dbReference>
<feature type="domain" description="Phosphoribosyltransferase" evidence="2">
    <location>
        <begin position="140"/>
        <end position="236"/>
    </location>
</feature>
<dbReference type="RefSeq" id="WP_126471407.1">
    <property type="nucleotide sequence ID" value="NZ_RXOE01000003.1"/>
</dbReference>
<proteinExistence type="inferred from homology"/>
<keyword evidence="4" id="KW-1185">Reference proteome</keyword>
<dbReference type="SUPFAM" id="SSF53271">
    <property type="entry name" value="PRTase-like"/>
    <property type="match status" value="1"/>
</dbReference>
<dbReference type="Gene3D" id="3.40.50.2020">
    <property type="match status" value="1"/>
</dbReference>
<reference evidence="3 4" key="1">
    <citation type="submission" date="2018-12" db="EMBL/GenBank/DDBJ databases">
        <title>The genome of Variovorax gossypii DSM 100435.</title>
        <authorList>
            <person name="Gao J."/>
            <person name="Sun J."/>
        </authorList>
    </citation>
    <scope>NUCLEOTIDE SEQUENCE [LARGE SCALE GENOMIC DNA]</scope>
    <source>
        <strain evidence="3 4">DSM 100435</strain>
    </source>
</reference>
<accession>A0A3S0J860</accession>
<comment type="caution">
    <text evidence="3">The sequence shown here is derived from an EMBL/GenBank/DDBJ whole genome shotgun (WGS) entry which is preliminary data.</text>
</comment>
<protein>
    <submittedName>
        <fullName evidence="3">ComF family protein</fullName>
    </submittedName>
</protein>
<evidence type="ECO:0000256" key="1">
    <source>
        <dbReference type="ARBA" id="ARBA00008007"/>
    </source>
</evidence>
<sequence>MWPFPSSRPLGAFTALLARLPSQCAVCRAWPSRPVCDACVARFAPPTARCGGCALPVPEGVSRCGECVKHPPPLDACLAACTYAWPWPDAIAAFKFRGEAGRAGPFATLLRSAPWVEPALEACDIVLPMPLASGRLRERGFNQAHELARRLAPTKTDATLLLRTRETPAQSGLSRADRLRNLRGAFAVEPLRVDELRGRRLVLVDDVMTSGASIFAAAQVLRQAGAAHITAIVLARTDPPR</sequence>
<dbReference type="AlphaFoldDB" id="A0A3S0J860"/>
<dbReference type="Pfam" id="PF00156">
    <property type="entry name" value="Pribosyltran"/>
    <property type="match status" value="1"/>
</dbReference>
<dbReference type="CDD" id="cd06223">
    <property type="entry name" value="PRTases_typeI"/>
    <property type="match status" value="1"/>
</dbReference>
<dbReference type="InterPro" id="IPR029057">
    <property type="entry name" value="PRTase-like"/>
</dbReference>
<dbReference type="InterPro" id="IPR000836">
    <property type="entry name" value="PRTase_dom"/>
</dbReference>
<evidence type="ECO:0000313" key="3">
    <source>
        <dbReference type="EMBL" id="RTQ34031.1"/>
    </source>
</evidence>
<dbReference type="InterPro" id="IPR051910">
    <property type="entry name" value="ComF/GntX_DNA_util-trans"/>
</dbReference>
<organism evidence="3 4">
    <name type="scientific">Variovorax gossypii</name>
    <dbReference type="NCBI Taxonomy" id="1679495"/>
    <lineage>
        <taxon>Bacteria</taxon>
        <taxon>Pseudomonadati</taxon>
        <taxon>Pseudomonadota</taxon>
        <taxon>Betaproteobacteria</taxon>
        <taxon>Burkholderiales</taxon>
        <taxon>Comamonadaceae</taxon>
        <taxon>Variovorax</taxon>
    </lineage>
</organism>
<comment type="similarity">
    <text evidence="1">Belongs to the ComF/GntX family.</text>
</comment>